<dbReference type="EMBL" id="QXFU01001609">
    <property type="protein sequence ID" value="KAE8998831.1"/>
    <property type="molecule type" value="Genomic_DNA"/>
</dbReference>
<reference evidence="3 4" key="1">
    <citation type="submission" date="2018-09" db="EMBL/GenBank/DDBJ databases">
        <title>Genomic investigation of the strawberry pathogen Phytophthora fragariae indicates pathogenicity is determined by transcriptional variation in three key races.</title>
        <authorList>
            <person name="Adams T.M."/>
            <person name="Armitage A.D."/>
            <person name="Sobczyk M.K."/>
            <person name="Bates H.J."/>
            <person name="Dunwell J.M."/>
            <person name="Nellist C.F."/>
            <person name="Harrison R.J."/>
        </authorList>
    </citation>
    <scope>NUCLEOTIDE SEQUENCE [LARGE SCALE GENOMIC DNA]</scope>
    <source>
        <strain evidence="2 3">SCRP249</strain>
        <strain evidence="1 4">SCRP324</strain>
    </source>
</reference>
<evidence type="ECO:0000313" key="4">
    <source>
        <dbReference type="Proteomes" id="UP000435112"/>
    </source>
</evidence>
<dbReference type="InterPro" id="IPR043502">
    <property type="entry name" value="DNA/RNA_pol_sf"/>
</dbReference>
<dbReference type="Proteomes" id="UP000435112">
    <property type="component" value="Unassembled WGS sequence"/>
</dbReference>
<dbReference type="OrthoDB" id="89049at2759"/>
<dbReference type="AlphaFoldDB" id="A0A6A3JVD0"/>
<evidence type="ECO:0000313" key="1">
    <source>
        <dbReference type="EMBL" id="KAE8998831.1"/>
    </source>
</evidence>
<evidence type="ECO:0000313" key="2">
    <source>
        <dbReference type="EMBL" id="KAE9020434.1"/>
    </source>
</evidence>
<sequence length="68" mass="8180">MEYLEHLRIVFDGLCRYYATLNGKKCHIMRNQVDYLGFTLTPEEIQPQKKKVEAIQQIAEPRKKRELR</sequence>
<dbReference type="Proteomes" id="UP000429607">
    <property type="component" value="Unassembled WGS sequence"/>
</dbReference>
<comment type="caution">
    <text evidence="1">The sequence shown here is derived from an EMBL/GenBank/DDBJ whole genome shotgun (WGS) entry which is preliminary data.</text>
</comment>
<dbReference type="Gene3D" id="3.30.70.270">
    <property type="match status" value="1"/>
</dbReference>
<organism evidence="1 4">
    <name type="scientific">Phytophthora rubi</name>
    <dbReference type="NCBI Taxonomy" id="129364"/>
    <lineage>
        <taxon>Eukaryota</taxon>
        <taxon>Sar</taxon>
        <taxon>Stramenopiles</taxon>
        <taxon>Oomycota</taxon>
        <taxon>Peronosporomycetes</taxon>
        <taxon>Peronosporales</taxon>
        <taxon>Peronosporaceae</taxon>
        <taxon>Phytophthora</taxon>
    </lineage>
</organism>
<accession>A0A6A3JVD0</accession>
<dbReference type="InterPro" id="IPR043128">
    <property type="entry name" value="Rev_trsase/Diguanyl_cyclase"/>
</dbReference>
<name>A0A6A3JVD0_9STRA</name>
<proteinExistence type="predicted"/>
<evidence type="ECO:0000313" key="3">
    <source>
        <dbReference type="Proteomes" id="UP000429607"/>
    </source>
</evidence>
<dbReference type="EMBL" id="QXFV01000940">
    <property type="protein sequence ID" value="KAE9020434.1"/>
    <property type="molecule type" value="Genomic_DNA"/>
</dbReference>
<evidence type="ECO:0008006" key="5">
    <source>
        <dbReference type="Google" id="ProtNLM"/>
    </source>
</evidence>
<dbReference type="SUPFAM" id="SSF56672">
    <property type="entry name" value="DNA/RNA polymerases"/>
    <property type="match status" value="1"/>
</dbReference>
<gene>
    <name evidence="2" type="ORF">PR001_g13614</name>
    <name evidence="1" type="ORF">PR002_g18632</name>
</gene>
<protein>
    <recommendedName>
        <fullName evidence="5">Reverse transcriptase domain-containing protein</fullName>
    </recommendedName>
</protein>